<dbReference type="Proteomes" id="UP000315783">
    <property type="component" value="Unassembled WGS sequence"/>
</dbReference>
<keyword evidence="3" id="KW-1185">Reference proteome</keyword>
<organism evidence="2 3">
    <name type="scientific">Cordyceps javanica</name>
    <dbReference type="NCBI Taxonomy" id="43265"/>
    <lineage>
        <taxon>Eukaryota</taxon>
        <taxon>Fungi</taxon>
        <taxon>Dikarya</taxon>
        <taxon>Ascomycota</taxon>
        <taxon>Pezizomycotina</taxon>
        <taxon>Sordariomycetes</taxon>
        <taxon>Hypocreomycetidae</taxon>
        <taxon>Hypocreales</taxon>
        <taxon>Cordycipitaceae</taxon>
        <taxon>Cordyceps</taxon>
    </lineage>
</organism>
<dbReference type="STRING" id="43265.A0A545UMR4"/>
<proteinExistence type="predicted"/>
<reference evidence="2 3" key="1">
    <citation type="journal article" date="2019" name="Appl. Microbiol. Biotechnol.">
        <title>Genome sequence of Isaria javanica and comparative genome analysis insights into family S53 peptidase evolution in fungal entomopathogens.</title>
        <authorList>
            <person name="Lin R."/>
            <person name="Zhang X."/>
            <person name="Xin B."/>
            <person name="Zou M."/>
            <person name="Gao Y."/>
            <person name="Qin F."/>
            <person name="Hu Q."/>
            <person name="Xie B."/>
            <person name="Cheng X."/>
        </authorList>
    </citation>
    <scope>NUCLEOTIDE SEQUENCE [LARGE SCALE GENOMIC DNA]</scope>
    <source>
        <strain evidence="2 3">IJ1G</strain>
    </source>
</reference>
<gene>
    <name evidence="2" type="ORF">IF1G_10495</name>
</gene>
<dbReference type="PANTHER" id="PTHR15503">
    <property type="entry name" value="LDOC1 RELATED"/>
    <property type="match status" value="1"/>
</dbReference>
<dbReference type="InterPro" id="IPR032567">
    <property type="entry name" value="RTL1-rel"/>
</dbReference>
<comment type="caution">
    <text evidence="2">The sequence shown here is derived from an EMBL/GenBank/DDBJ whole genome shotgun (WGS) entry which is preliminary data.</text>
</comment>
<evidence type="ECO:0000313" key="3">
    <source>
        <dbReference type="Proteomes" id="UP000315783"/>
    </source>
</evidence>
<evidence type="ECO:0000313" key="2">
    <source>
        <dbReference type="EMBL" id="TQV90752.1"/>
    </source>
</evidence>
<dbReference type="PANTHER" id="PTHR15503:SF22">
    <property type="entry name" value="TRANSPOSON TY3-I GAG POLYPROTEIN"/>
    <property type="match status" value="1"/>
</dbReference>
<evidence type="ECO:0000259" key="1">
    <source>
        <dbReference type="Pfam" id="PF03732"/>
    </source>
</evidence>
<sequence>MSTASGATTNPGQAMQAMRQQIEAMTAQIQALQANNNGGGALTLPKFPKPEPFDGMKGDVRTFLTQAKAYLRVNTTIANSTAQILCIGNLLTGKAMEWWEPTLRDFLNNDTPDDETARIFQDYDNFEELLQTTFGDPDEIRTATRKLKALRQTGSAQHLIREFKRISAHLDWDDESMMEYLYDALREEVKDEIAKYDRPDTFDEFASKIIKVDN</sequence>
<dbReference type="Pfam" id="PF03732">
    <property type="entry name" value="Retrotrans_gag"/>
    <property type="match status" value="1"/>
</dbReference>
<dbReference type="AlphaFoldDB" id="A0A545UMR4"/>
<protein>
    <submittedName>
        <fullName evidence="2">Gag protein</fullName>
    </submittedName>
</protein>
<feature type="domain" description="Retrotransposon gag" evidence="1">
    <location>
        <begin position="90"/>
        <end position="187"/>
    </location>
</feature>
<dbReference type="EMBL" id="SPUK01000023">
    <property type="protein sequence ID" value="TQV90752.1"/>
    <property type="molecule type" value="Genomic_DNA"/>
</dbReference>
<name>A0A545UMR4_9HYPO</name>
<accession>A0A545UMR4</accession>
<dbReference type="InterPro" id="IPR005162">
    <property type="entry name" value="Retrotrans_gag_dom"/>
</dbReference>